<dbReference type="AlphaFoldDB" id="A0A2N8IPW1"/>
<dbReference type="PANTHER" id="PTHR44591">
    <property type="entry name" value="STRESS RESPONSE REGULATOR PROTEIN 1"/>
    <property type="match status" value="1"/>
</dbReference>
<sequence length="159" mass="17742">MEKINIICVDDQPEVLDSVLRDLRPLNSCFRLEGVESASECRELLEEFDQDGELTGLIISDHVMPGGSGVELLGGIAKDDRFAGTRKILLTGQATHADTIQAVNDAHIDNYLEKPWDPAVLLATARKLLTRFIMDKGIDHMPYMSCLDQGTLLDYLRRN</sequence>
<dbReference type="RefSeq" id="WP_031930576.1">
    <property type="nucleotide sequence ID" value="NZ_AP021898.1"/>
</dbReference>
<dbReference type="SUPFAM" id="SSF52172">
    <property type="entry name" value="CheY-like"/>
    <property type="match status" value="1"/>
</dbReference>
<evidence type="ECO:0000313" key="3">
    <source>
        <dbReference type="Proteomes" id="UP000236075"/>
    </source>
</evidence>
<dbReference type="Pfam" id="PF00072">
    <property type="entry name" value="Response_reg"/>
    <property type="match status" value="1"/>
</dbReference>
<comment type="caution">
    <text evidence="2">The sequence shown here is derived from an EMBL/GenBank/DDBJ whole genome shotgun (WGS) entry which is preliminary data.</text>
</comment>
<dbReference type="EMBL" id="PJLB01000013">
    <property type="protein sequence ID" value="PNC98967.1"/>
    <property type="molecule type" value="Genomic_DNA"/>
</dbReference>
<name>A0A2N8IPW1_9BACT</name>
<proteinExistence type="predicted"/>
<evidence type="ECO:0000256" key="1">
    <source>
        <dbReference type="ARBA" id="ARBA00022553"/>
    </source>
</evidence>
<dbReference type="Proteomes" id="UP000236075">
    <property type="component" value="Unassembled WGS sequence"/>
</dbReference>
<accession>A0A2N8IPW1</accession>
<gene>
    <name evidence="2" type="ORF">CXT95_11890</name>
</gene>
<keyword evidence="1" id="KW-0597">Phosphoprotein</keyword>
<dbReference type="GO" id="GO:0000160">
    <property type="term" value="P:phosphorelay signal transduction system"/>
    <property type="evidence" value="ECO:0007669"/>
    <property type="project" value="InterPro"/>
</dbReference>
<evidence type="ECO:0000313" key="2">
    <source>
        <dbReference type="EMBL" id="PNC98967.1"/>
    </source>
</evidence>
<dbReference type="PANTHER" id="PTHR44591:SF3">
    <property type="entry name" value="RESPONSE REGULATORY DOMAIN-CONTAINING PROTEIN"/>
    <property type="match status" value="1"/>
</dbReference>
<dbReference type="InterPro" id="IPR050595">
    <property type="entry name" value="Bact_response_regulator"/>
</dbReference>
<dbReference type="InterPro" id="IPR001789">
    <property type="entry name" value="Sig_transdc_resp-reg_receiver"/>
</dbReference>
<dbReference type="SMART" id="SM00448">
    <property type="entry name" value="REC"/>
    <property type="match status" value="1"/>
</dbReference>
<dbReference type="InterPro" id="IPR011006">
    <property type="entry name" value="CheY-like_superfamily"/>
</dbReference>
<organism evidence="2 3">
    <name type="scientific">Akkermansia muciniphila</name>
    <dbReference type="NCBI Taxonomy" id="239935"/>
    <lineage>
        <taxon>Bacteria</taxon>
        <taxon>Pseudomonadati</taxon>
        <taxon>Verrucomicrobiota</taxon>
        <taxon>Verrucomicrobiia</taxon>
        <taxon>Verrucomicrobiales</taxon>
        <taxon>Akkermansiaceae</taxon>
        <taxon>Akkermansia</taxon>
    </lineage>
</organism>
<reference evidence="2 3" key="1">
    <citation type="journal article" date="2017" name="BMC Genomics">
        <title>Genome sequencing of 39 Akkermansia muciniphila isolates reveals its population structure, genomic and functional diverisity, and global distribution in mammalian gut microbiotas.</title>
        <authorList>
            <person name="Guo X."/>
            <person name="Li S."/>
            <person name="Zhang J."/>
            <person name="Wu F."/>
            <person name="Li X."/>
            <person name="Wu D."/>
            <person name="Zhang M."/>
            <person name="Ou Z."/>
            <person name="Jie Z."/>
            <person name="Yan Q."/>
            <person name="Li P."/>
            <person name="Yi J."/>
            <person name="Peng Y."/>
        </authorList>
    </citation>
    <scope>NUCLEOTIDE SEQUENCE [LARGE SCALE GENOMIC DNA]</scope>
    <source>
        <strain evidence="2 3">GP28</strain>
    </source>
</reference>
<dbReference type="GeneID" id="60880252"/>
<dbReference type="PROSITE" id="PS50110">
    <property type="entry name" value="RESPONSE_REGULATORY"/>
    <property type="match status" value="1"/>
</dbReference>
<protein>
    <submittedName>
        <fullName evidence="2">Response regulator</fullName>
    </submittedName>
</protein>
<dbReference type="Gene3D" id="3.40.50.2300">
    <property type="match status" value="1"/>
</dbReference>